<dbReference type="GO" id="GO:0005524">
    <property type="term" value="F:ATP binding"/>
    <property type="evidence" value="ECO:0007669"/>
    <property type="project" value="UniProtKB-UniRule"/>
</dbReference>
<keyword evidence="11" id="KW-1185">Reference proteome</keyword>
<dbReference type="Proteomes" id="UP000039865">
    <property type="component" value="Unassembled WGS sequence"/>
</dbReference>
<reference evidence="10 11" key="1">
    <citation type="submission" date="2014-06" db="EMBL/GenBank/DDBJ databases">
        <authorList>
            <person name="Swart Estienne"/>
        </authorList>
    </citation>
    <scope>NUCLEOTIDE SEQUENCE [LARGE SCALE GENOMIC DNA]</scope>
    <source>
        <strain evidence="10 11">130c</strain>
    </source>
</reference>
<keyword evidence="5 7" id="KW-0175">Coiled coil</keyword>
<dbReference type="PROSITE" id="PS50067">
    <property type="entry name" value="KINESIN_MOTOR_2"/>
    <property type="match status" value="1"/>
</dbReference>
<dbReference type="GO" id="GO:0005737">
    <property type="term" value="C:cytoplasm"/>
    <property type="evidence" value="ECO:0007669"/>
    <property type="project" value="UniProtKB-SubCell"/>
</dbReference>
<feature type="compositionally biased region" description="Polar residues" evidence="8">
    <location>
        <begin position="749"/>
        <end position="780"/>
    </location>
</feature>
<evidence type="ECO:0000256" key="2">
    <source>
        <dbReference type="ARBA" id="ARBA00022490"/>
    </source>
</evidence>
<organism evidence="10 11">
    <name type="scientific">Stylonychia lemnae</name>
    <name type="common">Ciliate</name>
    <dbReference type="NCBI Taxonomy" id="5949"/>
    <lineage>
        <taxon>Eukaryota</taxon>
        <taxon>Sar</taxon>
        <taxon>Alveolata</taxon>
        <taxon>Ciliophora</taxon>
        <taxon>Intramacronucleata</taxon>
        <taxon>Spirotrichea</taxon>
        <taxon>Stichotrichia</taxon>
        <taxon>Sporadotrichida</taxon>
        <taxon>Oxytrichidae</taxon>
        <taxon>Stylonychinae</taxon>
        <taxon>Stylonychia</taxon>
    </lineage>
</organism>
<dbReference type="OrthoDB" id="300566at2759"/>
<feature type="region of interest" description="Disordered" evidence="8">
    <location>
        <begin position="1797"/>
        <end position="1824"/>
    </location>
</feature>
<dbReference type="SUPFAM" id="SSF52540">
    <property type="entry name" value="P-loop containing nucleoside triphosphate hydrolases"/>
    <property type="match status" value="1"/>
</dbReference>
<evidence type="ECO:0000256" key="3">
    <source>
        <dbReference type="ARBA" id="ARBA00022741"/>
    </source>
</evidence>
<feature type="coiled-coil region" evidence="7">
    <location>
        <begin position="554"/>
        <end position="588"/>
    </location>
</feature>
<keyword evidence="4 6" id="KW-0067">ATP-binding</keyword>
<evidence type="ECO:0000256" key="4">
    <source>
        <dbReference type="ARBA" id="ARBA00022840"/>
    </source>
</evidence>
<keyword evidence="2" id="KW-0963">Cytoplasm</keyword>
<evidence type="ECO:0000256" key="7">
    <source>
        <dbReference type="SAM" id="Coils"/>
    </source>
</evidence>
<evidence type="ECO:0000313" key="11">
    <source>
        <dbReference type="Proteomes" id="UP000039865"/>
    </source>
</evidence>
<dbReference type="InterPro" id="IPR027417">
    <property type="entry name" value="P-loop_NTPase"/>
</dbReference>
<accession>A0A078A878</accession>
<dbReference type="InterPro" id="IPR036961">
    <property type="entry name" value="Kinesin_motor_dom_sf"/>
</dbReference>
<feature type="compositionally biased region" description="Low complexity" evidence="8">
    <location>
        <begin position="310"/>
        <end position="319"/>
    </location>
</feature>
<dbReference type="InterPro" id="IPR001752">
    <property type="entry name" value="Kinesin_motor_dom"/>
</dbReference>
<comment type="subcellular location">
    <subcellularLocation>
        <location evidence="1">Cytoplasm</location>
    </subcellularLocation>
</comment>
<gene>
    <name evidence="10" type="primary">Contig11933.g604</name>
    <name evidence="10" type="ORF">STYLEM_5946</name>
</gene>
<feature type="region of interest" description="Disordered" evidence="8">
    <location>
        <begin position="1"/>
        <end position="27"/>
    </location>
</feature>
<dbReference type="GO" id="GO:0051231">
    <property type="term" value="P:spindle elongation"/>
    <property type="evidence" value="ECO:0007669"/>
    <property type="project" value="TreeGrafter"/>
</dbReference>
<feature type="compositionally biased region" description="Basic and acidic residues" evidence="8">
    <location>
        <begin position="737"/>
        <end position="748"/>
    </location>
</feature>
<evidence type="ECO:0000313" key="10">
    <source>
        <dbReference type="EMBL" id="CDW76981.1"/>
    </source>
</evidence>
<feature type="region of interest" description="Disordered" evidence="8">
    <location>
        <begin position="737"/>
        <end position="799"/>
    </location>
</feature>
<dbReference type="EMBL" id="CCKQ01005724">
    <property type="protein sequence ID" value="CDW76981.1"/>
    <property type="molecule type" value="Genomic_DNA"/>
</dbReference>
<name>A0A078A878_STYLE</name>
<evidence type="ECO:0000256" key="1">
    <source>
        <dbReference type="ARBA" id="ARBA00004496"/>
    </source>
</evidence>
<feature type="compositionally biased region" description="Basic and acidic residues" evidence="8">
    <location>
        <begin position="1298"/>
        <end position="1314"/>
    </location>
</feature>
<dbReference type="InParanoid" id="A0A078A878"/>
<dbReference type="GO" id="GO:0003777">
    <property type="term" value="F:microtubule motor activity"/>
    <property type="evidence" value="ECO:0007669"/>
    <property type="project" value="InterPro"/>
</dbReference>
<dbReference type="GO" id="GO:0007018">
    <property type="term" value="P:microtubule-based movement"/>
    <property type="evidence" value="ECO:0007669"/>
    <property type="project" value="InterPro"/>
</dbReference>
<dbReference type="PANTHER" id="PTHR47969:SF15">
    <property type="entry name" value="CHROMOSOME-ASSOCIATED KINESIN KIF4A-RELATED"/>
    <property type="match status" value="1"/>
</dbReference>
<feature type="compositionally biased region" description="Acidic residues" evidence="8">
    <location>
        <begin position="711"/>
        <end position="722"/>
    </location>
</feature>
<evidence type="ECO:0000256" key="8">
    <source>
        <dbReference type="SAM" id="MobiDB-lite"/>
    </source>
</evidence>
<dbReference type="GO" id="GO:0007052">
    <property type="term" value="P:mitotic spindle organization"/>
    <property type="evidence" value="ECO:0007669"/>
    <property type="project" value="TreeGrafter"/>
</dbReference>
<feature type="domain" description="Kinesin motor" evidence="9">
    <location>
        <begin position="142"/>
        <end position="505"/>
    </location>
</feature>
<dbReference type="GO" id="GO:0005875">
    <property type="term" value="C:microtubule associated complex"/>
    <property type="evidence" value="ECO:0007669"/>
    <property type="project" value="TreeGrafter"/>
</dbReference>
<keyword evidence="6" id="KW-0505">Motor protein</keyword>
<evidence type="ECO:0000256" key="5">
    <source>
        <dbReference type="ARBA" id="ARBA00023054"/>
    </source>
</evidence>
<feature type="compositionally biased region" description="Basic and acidic residues" evidence="8">
    <location>
        <begin position="693"/>
        <end position="702"/>
    </location>
</feature>
<comment type="similarity">
    <text evidence="6">Belongs to the TRAFAC class myosin-kinesin ATPase superfamily. Kinesin family.</text>
</comment>
<feature type="region of interest" description="Disordered" evidence="8">
    <location>
        <begin position="1145"/>
        <end position="1165"/>
    </location>
</feature>
<dbReference type="PROSITE" id="PS00411">
    <property type="entry name" value="KINESIN_MOTOR_1"/>
    <property type="match status" value="1"/>
</dbReference>
<dbReference type="CDD" id="cd00106">
    <property type="entry name" value="KISc"/>
    <property type="match status" value="1"/>
</dbReference>
<dbReference type="Pfam" id="PF00225">
    <property type="entry name" value="Kinesin"/>
    <property type="match status" value="1"/>
</dbReference>
<dbReference type="SMART" id="SM00129">
    <property type="entry name" value="KISc"/>
    <property type="match status" value="1"/>
</dbReference>
<protein>
    <recommendedName>
        <fullName evidence="9">Kinesin motor domain-containing protein</fullName>
    </recommendedName>
</protein>
<evidence type="ECO:0000256" key="6">
    <source>
        <dbReference type="PROSITE-ProRule" id="PRU00283"/>
    </source>
</evidence>
<feature type="region of interest" description="Disordered" evidence="8">
    <location>
        <begin position="1290"/>
        <end position="1319"/>
    </location>
</feature>
<feature type="region of interest" description="Disordered" evidence="8">
    <location>
        <begin position="685"/>
        <end position="724"/>
    </location>
</feature>
<dbReference type="PANTHER" id="PTHR47969">
    <property type="entry name" value="CHROMOSOME-ASSOCIATED KINESIN KIF4A-RELATED"/>
    <property type="match status" value="1"/>
</dbReference>
<sequence>MRQKQAKTNAPMNNGDISPQQHNRELSQNHKKIVDILQKFQGDQPIEIEQQKLPLRGQGNSASDNFLNIKSLHDKERDAEDIADDSDEEKSIKDINVYQIKSLEVGAGIKGFAKNFSEHDFLHKELLKKNKNLIVGNQGSNKIQLIVRIRPFLVTEQAKECLKVVNDNGIRLFKDFHQIHFKFDNILMPKDPQDVVFSRISNIIQGFLVGLSGTIFAYGQTGAGKTYSIMGGEERGEQLKESYRRGILPRTIDSVFQKLEYESSNTAKVTLFVSFYEIYNEKIYDLLCKSNKKQNQNPKDQNKSSKRSQSRSQIGSIIKEQPKPQNNLDIREEKDGKFSIPDLIKAQISNIEEAYEQLERGLQKRQTSSTSLNNQSSRSHSIFQLYMEKYTKEGTLIKSKIRIVDLAGSEKYTIKKDLPVAEKNQKVQELTSINSSLSALGQCISALSDPLRKHIPYRNSKLTKVLKDSLDESSNLALIICISPSVDSYKETLSTLQFADRAKKAILDGRNFSDSKLLQDFHPNSDSINNILKAYQEEKAIRKELEMYMKENNQLEVFEELDRLKKQNKELQDKVKQLELNKAVSETELGVGIQQKQLKSCLKKENVNHNVSSQSLINIKIVQKQMENEDIDEEDDPNRKRVRFAEKLDNDQSLDSDDRERIEHNLKYNDDTIFDNISIFRDLNNSGLTTPHRLVDRKDVHPSRLKTPLPIEDDEDEDEEEEKNVVVKVYAQEEIKQLESNKKNDQNKSSEGQNRNSWLLQSGNKNSIKPINEYNINEDNGVSPIQKKKPNNSDQDLSKDLIDLDNDQQLKNLEGLDESKISHCVDTSDKTGSNKNITKIKLQNFLFTNVNQQESIFDQVETPEINTNKNYQICDGTDRFFDTDYDENRDCVQGMIIGEMNFQNNQILSDSIIGLDAAIERENIPSIQIMNTSQDNQNTLLLDSQSMIIEDPMKDQNMSQQMLQSLEASSILQQRDANQQQNNHQNQQQQQCFYSVGNLQAPSQFVLQGGMSSNANSSNQNTDVLTYSLTNTFSTIESLHDELTAIRNGLELSQKRGANILKTIHQYAREIEDNRVLEFQNQPTDYKTYQDEELKSLDGINLQDEDKDNSNFDIENNNFINDIKGFYSKIHQEINQLKNILIDSTMNNQSDSPQPKRLMNDQQQDQIATQRQNFNNNSAIPQQTISRNVNDLKSVSADQNIKNQAEANSMISIEGIEKTQQIINQLRKEMEVILNINPVNTYKRKRNERNQTQKSLKVLDLLEALQNSLVSSVINCQPNCLLQITPAKAERSPMQLSSEKKTIKKQQSDMKQESRPSTFAKMSSKKFEYNYENQRQKSPLISSQNERQPVSPLYLKNIQGFDIEMSDKQVVSGFMQDQNNHQKTKSNLIMKQEEMIQSSIQQTQPFVVTSQKTFKIGQVMQEHQQIQPTPLRTNLRISTDNPVVVQNNQRTPEIFKSLAKLDESDQNINSIIDQDFMFSSSQNNMIPTTQMNNFFSQQSQNAPRFVTNNNENQDMQITLRSYNMNDQIISNNSQSNNVNTSCIEKDNQIPTYIPNQNIGKKSILAPGANPKEQMGTDHTLTLIFDSEDEEFDENDDKFDEPEIQEIAEGENEDSIIFNDNNDSKIERNSSVGNGSRLNNNLITSSSFQGDNSLLIFANNFINAGIDNNSGELSQNMMRYKNQNSYNRDDQNSDFKFSNQDNQQIRDLKSHARNKQDISSNLLSNQLGIQHYGHNALEHSQSNLNPDKKSHNKYLLPQKRQASVSFGQNTSSSGAKTTQILATNHKPFQDYNEQRSLTEQDQNDGDQFPLSRNHPEIQQKSTSKTSVQKYWNQFFNNNKNNTSLSQSPHLNISQSLVQPSSSDQSLQQKFSINQMLPHNQEQHHLFGAHNPTRQSNSFKDDNLN</sequence>
<dbReference type="InterPro" id="IPR019821">
    <property type="entry name" value="Kinesin_motor_CS"/>
</dbReference>
<feature type="compositionally biased region" description="Polar residues" evidence="8">
    <location>
        <begin position="1"/>
        <end position="21"/>
    </location>
</feature>
<feature type="compositionally biased region" description="Polar residues" evidence="8">
    <location>
        <begin position="1815"/>
        <end position="1824"/>
    </location>
</feature>
<dbReference type="Gene3D" id="3.40.850.10">
    <property type="entry name" value="Kinesin motor domain"/>
    <property type="match status" value="1"/>
</dbReference>
<proteinExistence type="inferred from homology"/>
<keyword evidence="3 6" id="KW-0547">Nucleotide-binding</keyword>
<feature type="region of interest" description="Disordered" evidence="8">
    <location>
        <begin position="292"/>
        <end position="332"/>
    </location>
</feature>
<dbReference type="GO" id="GO:0008017">
    <property type="term" value="F:microtubule binding"/>
    <property type="evidence" value="ECO:0007669"/>
    <property type="project" value="InterPro"/>
</dbReference>
<evidence type="ECO:0000259" key="9">
    <source>
        <dbReference type="PROSITE" id="PS50067"/>
    </source>
</evidence>
<dbReference type="PRINTS" id="PR00380">
    <property type="entry name" value="KINESINHEAVY"/>
</dbReference>
<dbReference type="InterPro" id="IPR027640">
    <property type="entry name" value="Kinesin-like_fam"/>
</dbReference>
<feature type="binding site" evidence="6">
    <location>
        <begin position="219"/>
        <end position="226"/>
    </location>
    <ligand>
        <name>ATP</name>
        <dbReference type="ChEBI" id="CHEBI:30616"/>
    </ligand>
</feature>